<dbReference type="PROSITE" id="PS51257">
    <property type="entry name" value="PROKAR_LIPOPROTEIN"/>
    <property type="match status" value="1"/>
</dbReference>
<gene>
    <name evidence="3" type="ORF">FOA19_01600</name>
</gene>
<keyword evidence="4" id="KW-1185">Reference proteome</keyword>
<proteinExistence type="predicted"/>
<protein>
    <recommendedName>
        <fullName evidence="5">Beta-lactamase-inhibitor-like PepSY-like domain-containing protein</fullName>
    </recommendedName>
</protein>
<feature type="signal peptide" evidence="2">
    <location>
        <begin position="1"/>
        <end position="20"/>
    </location>
</feature>
<accession>A0A5B6TSF8</accession>
<comment type="caution">
    <text evidence="3">The sequence shown here is derived from an EMBL/GenBank/DDBJ whole genome shotgun (WGS) entry which is preliminary data.</text>
</comment>
<dbReference type="RefSeq" id="WP_149089051.1">
    <property type="nucleotide sequence ID" value="NZ_VKKY01000001.1"/>
</dbReference>
<evidence type="ECO:0000256" key="2">
    <source>
        <dbReference type="SAM" id="SignalP"/>
    </source>
</evidence>
<dbReference type="OrthoDB" id="886332at2"/>
<evidence type="ECO:0000256" key="1">
    <source>
        <dbReference type="SAM" id="MobiDB-lite"/>
    </source>
</evidence>
<dbReference type="AlphaFoldDB" id="A0A5B6TSF8"/>
<feature type="region of interest" description="Disordered" evidence="1">
    <location>
        <begin position="20"/>
        <end position="49"/>
    </location>
</feature>
<evidence type="ECO:0008006" key="5">
    <source>
        <dbReference type="Google" id="ProtNLM"/>
    </source>
</evidence>
<keyword evidence="2" id="KW-0732">Signal</keyword>
<evidence type="ECO:0000313" key="3">
    <source>
        <dbReference type="EMBL" id="KAA3439408.1"/>
    </source>
</evidence>
<sequence>MLKIYWVAVLAFLFSCQSSPSEETATSTSTGSSGTPAKKTAASGSAQPVQHIVQRTHPFSSPEKPDFFRLALHGNSIAKGEVEFTITTQDGTTIYEENFPAADLEASMVYEMENATATPAERENYILKRMEGFVENADFVEPAIAPNAPVEASFVNETTWKRIQANPKAIGFKYMLGKEDGRLLVYDAAQKKAVRYGSFGG</sequence>
<organism evidence="3 4">
    <name type="scientific">Rufibacter hautae</name>
    <dbReference type="NCBI Taxonomy" id="2595005"/>
    <lineage>
        <taxon>Bacteria</taxon>
        <taxon>Pseudomonadati</taxon>
        <taxon>Bacteroidota</taxon>
        <taxon>Cytophagia</taxon>
        <taxon>Cytophagales</taxon>
        <taxon>Hymenobacteraceae</taxon>
        <taxon>Rufibacter</taxon>
    </lineage>
</organism>
<feature type="compositionally biased region" description="Low complexity" evidence="1">
    <location>
        <begin position="20"/>
        <end position="40"/>
    </location>
</feature>
<dbReference type="EMBL" id="VKKY01000001">
    <property type="protein sequence ID" value="KAA3439408.1"/>
    <property type="molecule type" value="Genomic_DNA"/>
</dbReference>
<dbReference type="Proteomes" id="UP000324133">
    <property type="component" value="Unassembled WGS sequence"/>
</dbReference>
<reference evidence="3 4" key="1">
    <citation type="submission" date="2019-07" db="EMBL/GenBank/DDBJ databases">
        <title>Rufibacter sp. nov., isolated from lake sediment.</title>
        <authorList>
            <person name="Qu J.-H."/>
        </authorList>
    </citation>
    <scope>NUCLEOTIDE SEQUENCE [LARGE SCALE GENOMIC DNA]</scope>
    <source>
        <strain evidence="3 4">NBS58-1</strain>
    </source>
</reference>
<evidence type="ECO:0000313" key="4">
    <source>
        <dbReference type="Proteomes" id="UP000324133"/>
    </source>
</evidence>
<feature type="chain" id="PRO_5022753968" description="Beta-lactamase-inhibitor-like PepSY-like domain-containing protein" evidence="2">
    <location>
        <begin position="21"/>
        <end position="201"/>
    </location>
</feature>
<name>A0A5B6TSF8_9BACT</name>